<dbReference type="PANTHER" id="PTHR30055:SF234">
    <property type="entry name" value="HTH-TYPE TRANSCRIPTIONAL REGULATOR BETI"/>
    <property type="match status" value="1"/>
</dbReference>
<dbReference type="InterPro" id="IPR036271">
    <property type="entry name" value="Tet_transcr_reg_TetR-rel_C_sf"/>
</dbReference>
<dbReference type="Proteomes" id="UP000766629">
    <property type="component" value="Unassembled WGS sequence"/>
</dbReference>
<protein>
    <submittedName>
        <fullName evidence="7">TetR family transcriptional regulator C-terminal domain-containing protein</fullName>
    </submittedName>
</protein>
<accession>A0ABS7NLF4</accession>
<evidence type="ECO:0000256" key="5">
    <source>
        <dbReference type="PROSITE-ProRule" id="PRU00335"/>
    </source>
</evidence>
<organism evidence="7 8">
    <name type="scientific">Leisingera daeponensis</name>
    <dbReference type="NCBI Taxonomy" id="405746"/>
    <lineage>
        <taxon>Bacteria</taxon>
        <taxon>Pseudomonadati</taxon>
        <taxon>Pseudomonadota</taxon>
        <taxon>Alphaproteobacteria</taxon>
        <taxon>Rhodobacterales</taxon>
        <taxon>Roseobacteraceae</taxon>
        <taxon>Leisingera</taxon>
    </lineage>
</organism>
<dbReference type="InterPro" id="IPR001647">
    <property type="entry name" value="HTH_TetR"/>
</dbReference>
<feature type="DNA-binding region" description="H-T-H motif" evidence="5">
    <location>
        <begin position="33"/>
        <end position="52"/>
    </location>
</feature>
<dbReference type="PROSITE" id="PS50977">
    <property type="entry name" value="HTH_TETR_2"/>
    <property type="match status" value="1"/>
</dbReference>
<evidence type="ECO:0000259" key="6">
    <source>
        <dbReference type="PROSITE" id="PS50977"/>
    </source>
</evidence>
<keyword evidence="4" id="KW-0804">Transcription</keyword>
<dbReference type="Gene3D" id="1.10.357.10">
    <property type="entry name" value="Tetracycline Repressor, domain 2"/>
    <property type="match status" value="1"/>
</dbReference>
<evidence type="ECO:0000256" key="2">
    <source>
        <dbReference type="ARBA" id="ARBA00023015"/>
    </source>
</evidence>
<keyword evidence="2" id="KW-0805">Transcription regulation</keyword>
<dbReference type="InterPro" id="IPR050109">
    <property type="entry name" value="HTH-type_TetR-like_transc_reg"/>
</dbReference>
<dbReference type="RefSeq" id="WP_222509947.1">
    <property type="nucleotide sequence ID" value="NZ_JAHVJA010000017.1"/>
</dbReference>
<evidence type="ECO:0000256" key="1">
    <source>
        <dbReference type="ARBA" id="ARBA00022491"/>
    </source>
</evidence>
<evidence type="ECO:0000313" key="7">
    <source>
        <dbReference type="EMBL" id="MBY6142018.1"/>
    </source>
</evidence>
<comment type="caution">
    <text evidence="7">The sequence shown here is derived from an EMBL/GenBank/DDBJ whole genome shotgun (WGS) entry which is preliminary data.</text>
</comment>
<dbReference type="InterPro" id="IPR009057">
    <property type="entry name" value="Homeodomain-like_sf"/>
</dbReference>
<keyword evidence="3 5" id="KW-0238">DNA-binding</keyword>
<name>A0ABS7NLF4_9RHOB</name>
<dbReference type="PROSITE" id="PS01081">
    <property type="entry name" value="HTH_TETR_1"/>
    <property type="match status" value="1"/>
</dbReference>
<gene>
    <name evidence="7" type="ORF">KUV26_21505</name>
</gene>
<dbReference type="InterPro" id="IPR023772">
    <property type="entry name" value="DNA-bd_HTH_TetR-type_CS"/>
</dbReference>
<evidence type="ECO:0000256" key="4">
    <source>
        <dbReference type="ARBA" id="ARBA00023163"/>
    </source>
</evidence>
<keyword evidence="1" id="KW-0678">Repressor</keyword>
<dbReference type="PANTHER" id="PTHR30055">
    <property type="entry name" value="HTH-TYPE TRANSCRIPTIONAL REGULATOR RUTR"/>
    <property type="match status" value="1"/>
</dbReference>
<evidence type="ECO:0000256" key="3">
    <source>
        <dbReference type="ARBA" id="ARBA00023125"/>
    </source>
</evidence>
<dbReference type="SUPFAM" id="SSF46689">
    <property type="entry name" value="Homeodomain-like"/>
    <property type="match status" value="1"/>
</dbReference>
<dbReference type="InterPro" id="IPR039538">
    <property type="entry name" value="BetI_C"/>
</dbReference>
<feature type="domain" description="HTH tetR-type" evidence="6">
    <location>
        <begin position="10"/>
        <end position="70"/>
    </location>
</feature>
<dbReference type="PRINTS" id="PR00455">
    <property type="entry name" value="HTHTETR"/>
</dbReference>
<proteinExistence type="predicted"/>
<dbReference type="Pfam" id="PF00440">
    <property type="entry name" value="TetR_N"/>
    <property type="match status" value="1"/>
</dbReference>
<evidence type="ECO:0000313" key="8">
    <source>
        <dbReference type="Proteomes" id="UP000766629"/>
    </source>
</evidence>
<keyword evidence="8" id="KW-1185">Reference proteome</keyword>
<sequence length="223" mass="24672">MAGKREQNREQNRQALIGAVLDSVAEKGISETSVSEIIQRAGLSRGMIHLHFGGKDNLVQAAAHHSSEAYYDGLETLLQTAGDSPQERVEMIVRGDLSERVLNQRNVSIWYAFRGEARNRKAIAEYSDTRDGRLRGMIHNAFARIVREAGTPDASGAARDATHGTLALLEGMWTDFLLHPDRFDREEAARIVFRFLAAMFPAHFSLAGAIRPKQGKRGCNSSP</sequence>
<dbReference type="SUPFAM" id="SSF48498">
    <property type="entry name" value="Tetracyclin repressor-like, C-terminal domain"/>
    <property type="match status" value="1"/>
</dbReference>
<dbReference type="EMBL" id="JAHVJA010000017">
    <property type="protein sequence ID" value="MBY6142018.1"/>
    <property type="molecule type" value="Genomic_DNA"/>
</dbReference>
<reference evidence="7 8" key="1">
    <citation type="submission" date="2021-06" db="EMBL/GenBank/DDBJ databases">
        <title>50 bacteria genomes isolated from Dapeng, Shenzhen, China.</title>
        <authorList>
            <person name="Zheng W."/>
            <person name="Yu S."/>
            <person name="Huang Y."/>
        </authorList>
    </citation>
    <scope>NUCLEOTIDE SEQUENCE [LARGE SCALE GENOMIC DNA]</scope>
    <source>
        <strain evidence="7 8">DP1N14-2</strain>
    </source>
</reference>
<dbReference type="Pfam" id="PF13977">
    <property type="entry name" value="TetR_C_6"/>
    <property type="match status" value="1"/>
</dbReference>